<dbReference type="EMBL" id="MSZX01000002">
    <property type="protein sequence ID" value="OPA80414.1"/>
    <property type="molecule type" value="Genomic_DNA"/>
</dbReference>
<feature type="domain" description="PRC-barrel" evidence="1">
    <location>
        <begin position="5"/>
        <end position="70"/>
    </location>
</feature>
<dbReference type="Pfam" id="PF05239">
    <property type="entry name" value="PRC"/>
    <property type="match status" value="2"/>
</dbReference>
<dbReference type="STRING" id="1324314.BVG16_06705"/>
<organism evidence="2 3">
    <name type="scientific">Paenibacillus selenitireducens</name>
    <dbReference type="NCBI Taxonomy" id="1324314"/>
    <lineage>
        <taxon>Bacteria</taxon>
        <taxon>Bacillati</taxon>
        <taxon>Bacillota</taxon>
        <taxon>Bacilli</taxon>
        <taxon>Bacillales</taxon>
        <taxon>Paenibacillaceae</taxon>
        <taxon>Paenibacillus</taxon>
    </lineage>
</organism>
<sequence length="173" mass="19648">MKLLEMIGLPIYEVDTGKRIGRVQDFHVDARWDIEGIELEPRKLFSSTILMVPWHEIMACGEDAVMIKNKQAIQKKNAVDIQYTLMCGDHKLRDLPLLTPDGNQLGRVVDVYFDHNMGNTIRGLEITDGFISDLIEGRKWLRVTDVLTIGQDAIMVPVDSEQRLEKIITSVNG</sequence>
<dbReference type="RefSeq" id="WP_078497762.1">
    <property type="nucleotide sequence ID" value="NZ_MSZX01000002.1"/>
</dbReference>
<evidence type="ECO:0000313" key="3">
    <source>
        <dbReference type="Proteomes" id="UP000190188"/>
    </source>
</evidence>
<evidence type="ECO:0000313" key="2">
    <source>
        <dbReference type="EMBL" id="OPA80414.1"/>
    </source>
</evidence>
<comment type="caution">
    <text evidence="2">The sequence shown here is derived from an EMBL/GenBank/DDBJ whole genome shotgun (WGS) entry which is preliminary data.</text>
</comment>
<accession>A0A1T2XKN0</accession>
<reference evidence="2 3" key="1">
    <citation type="submission" date="2017-01" db="EMBL/GenBank/DDBJ databases">
        <title>Genome analysis of Paenibacillus selenitrireducens ES3-24.</title>
        <authorList>
            <person name="Xu D."/>
            <person name="Yao R."/>
            <person name="Zheng S."/>
        </authorList>
    </citation>
    <scope>NUCLEOTIDE SEQUENCE [LARGE SCALE GENOMIC DNA]</scope>
    <source>
        <strain evidence="2 3">ES3-24</strain>
    </source>
</reference>
<evidence type="ECO:0000259" key="1">
    <source>
        <dbReference type="Pfam" id="PF05239"/>
    </source>
</evidence>
<dbReference type="SUPFAM" id="SSF50346">
    <property type="entry name" value="PRC-barrel domain"/>
    <property type="match status" value="2"/>
</dbReference>
<name>A0A1T2XKN0_9BACL</name>
<dbReference type="OrthoDB" id="1707618at2"/>
<dbReference type="InterPro" id="IPR011033">
    <property type="entry name" value="PRC_barrel-like_sf"/>
</dbReference>
<dbReference type="Proteomes" id="UP000190188">
    <property type="component" value="Unassembled WGS sequence"/>
</dbReference>
<dbReference type="Gene3D" id="2.30.30.240">
    <property type="entry name" value="PRC-barrel domain"/>
    <property type="match status" value="2"/>
</dbReference>
<dbReference type="AlphaFoldDB" id="A0A1T2XKN0"/>
<dbReference type="InterPro" id="IPR027275">
    <property type="entry name" value="PRC-brl_dom"/>
</dbReference>
<gene>
    <name evidence="2" type="ORF">BVG16_06705</name>
</gene>
<feature type="domain" description="PRC-barrel" evidence="1">
    <location>
        <begin position="89"/>
        <end position="162"/>
    </location>
</feature>
<keyword evidence="3" id="KW-1185">Reference proteome</keyword>
<proteinExistence type="predicted"/>
<protein>
    <submittedName>
        <fullName evidence="2">Photosystem reaction center subunit H</fullName>
    </submittedName>
</protein>